<dbReference type="InterPro" id="IPR002083">
    <property type="entry name" value="MATH/TRAF_dom"/>
</dbReference>
<protein>
    <recommendedName>
        <fullName evidence="2">MATH domain-containing protein</fullName>
    </recommendedName>
</protein>
<accession>A0A7I8IY83</accession>
<proteinExistence type="predicted"/>
<dbReference type="Proteomes" id="UP001189122">
    <property type="component" value="Unassembled WGS sequence"/>
</dbReference>
<feature type="compositionally biased region" description="Polar residues" evidence="1">
    <location>
        <begin position="736"/>
        <end position="755"/>
    </location>
</feature>
<feature type="domain" description="MATH" evidence="2">
    <location>
        <begin position="49"/>
        <end position="175"/>
    </location>
</feature>
<feature type="compositionally biased region" description="Basic residues" evidence="1">
    <location>
        <begin position="400"/>
        <end position="414"/>
    </location>
</feature>
<feature type="compositionally biased region" description="Basic and acidic residues" evidence="1">
    <location>
        <begin position="469"/>
        <end position="482"/>
    </location>
</feature>
<dbReference type="SUPFAM" id="SSF49599">
    <property type="entry name" value="TRAF domain-like"/>
    <property type="match status" value="1"/>
</dbReference>
<feature type="compositionally biased region" description="Basic and acidic residues" evidence="1">
    <location>
        <begin position="386"/>
        <end position="399"/>
    </location>
</feature>
<dbReference type="PANTHER" id="PTHR47477">
    <property type="entry name" value="TNF RECEPTOR-ASSOCIATED FACTOR HOMOLOG 1A"/>
    <property type="match status" value="1"/>
</dbReference>
<dbReference type="CDD" id="cd00121">
    <property type="entry name" value="MATH"/>
    <property type="match status" value="1"/>
</dbReference>
<dbReference type="AlphaFoldDB" id="A0A7I8IY83"/>
<dbReference type="Gene3D" id="2.60.210.10">
    <property type="entry name" value="Apoptosis, Tumor Necrosis Factor Receptor Associated Protein 2, Chain A"/>
    <property type="match status" value="1"/>
</dbReference>
<feature type="compositionally biased region" description="Acidic residues" evidence="1">
    <location>
        <begin position="1"/>
        <end position="10"/>
    </location>
</feature>
<sequence>MGDSTSEDCVLESQSSSVEVMPSGHRCISGDSHPEWRSSEQVENGNPSTSPSYWDTDDDSGFSQISKRELRSNVFEVGGYKWYVYFNLSQGCDVCNHLSLFLCVANHDKLLPGWSHFAQFTIAVVNKDSKKSKYSDTLHRFWKKEHDWGWKSLWSCQKCPMGFLEKAHHPFRCLDCQYRRELVRVYLSNVEQLCRRYVEEKRGKFIKIIEDKVRWSSFHDFWLGTDHNTRRRMSRDKSETILKVVVKHFFIENEVTSTLVMDYLYSGLKALEMEEMPEPFVLVEKDVFVLTEDVLLVLERAALEPLPPKEDKGSQNQNRRQLWEDLSKDSIERDERRLTELGRRTVEIFALNHIYSMIEVAYQEAVALRRQEELIREEEAAGQAENELRSRRIAAEKEKRMKKKQKKGSRKGKDKGRCEKSDSTTKKLQEEKISAEVFEELPENQASNVPEKVKTLAGAADGFAAIDDGDVRHQPDSEEREASPTTWDTDASEVHHAVEPRNTELESAQTEKKSPNSVDDSSSTCSTDSVLSIVMSGPHKGTSPLNNKISCSRSRRKNQRFSYNQNCQPHGVIDKRQAGFTHAAATPQPDSEAIDSSMSGQMKHIEKQPIKEEVVPLERKHSRDVQVDLDRPSIPAMGEQPSGTIPTRHSLLLSRLCLIETIQCSSRSQAAAAAIDALASRPQPVPVLSRSVSAAGRLGIDPSLSTHSHVQSYRNAIMGITTAGGSPHSCAAISAPNHTSQAPASSAEGSPSIVPSVSARPPEKSTATEQTSVRPELTFGSVTPETLQQPPSLWPEESLLLESSSAAVLSPDAECDVDFAVCGSSSSRRYSLEEDSPASSSAHQLPAQGVTQDEFPHIDIINDLLDEEHSTGEVDANGYPLHDASAAINAIHRSELFNLGTELYERLVQRDQRSRSLPQFDLPAYMNSQIDGPIQKQWPLGVARPPVSLGTAADNEYSYHQDYLNLVRVLNGYNKYHRANGH</sequence>
<feature type="compositionally biased region" description="Basic and acidic residues" evidence="1">
    <location>
        <begin position="415"/>
        <end position="427"/>
    </location>
</feature>
<keyword evidence="4" id="KW-1185">Reference proteome</keyword>
<evidence type="ECO:0000256" key="1">
    <source>
        <dbReference type="SAM" id="MobiDB-lite"/>
    </source>
</evidence>
<feature type="region of interest" description="Disordered" evidence="1">
    <location>
        <begin position="378"/>
        <end position="427"/>
    </location>
</feature>
<name>A0A7I8IY83_SPIIN</name>
<dbReference type="EMBL" id="CACRZD030000007">
    <property type="protein sequence ID" value="CAA6662837.1"/>
    <property type="molecule type" value="Genomic_DNA"/>
</dbReference>
<evidence type="ECO:0000313" key="3">
    <source>
        <dbReference type="EMBL" id="CAA2623284.1"/>
    </source>
</evidence>
<reference evidence="3 4" key="1">
    <citation type="submission" date="2019-12" db="EMBL/GenBank/DDBJ databases">
        <authorList>
            <person name="Scholz U."/>
            <person name="Mascher M."/>
            <person name="Fiebig A."/>
        </authorList>
    </citation>
    <scope>NUCLEOTIDE SEQUENCE</scope>
</reference>
<dbReference type="PROSITE" id="PS50144">
    <property type="entry name" value="MATH"/>
    <property type="match status" value="1"/>
</dbReference>
<dbReference type="Pfam" id="PF22486">
    <property type="entry name" value="MATH_2"/>
    <property type="match status" value="1"/>
</dbReference>
<organism evidence="3">
    <name type="scientific">Spirodela intermedia</name>
    <name type="common">Intermediate duckweed</name>
    <dbReference type="NCBI Taxonomy" id="51605"/>
    <lineage>
        <taxon>Eukaryota</taxon>
        <taxon>Viridiplantae</taxon>
        <taxon>Streptophyta</taxon>
        <taxon>Embryophyta</taxon>
        <taxon>Tracheophyta</taxon>
        <taxon>Spermatophyta</taxon>
        <taxon>Magnoliopsida</taxon>
        <taxon>Liliopsida</taxon>
        <taxon>Araceae</taxon>
        <taxon>Lemnoideae</taxon>
        <taxon>Spirodela</taxon>
    </lineage>
</organism>
<dbReference type="PANTHER" id="PTHR47477:SF8">
    <property type="entry name" value="TNF RECEPTOR-ASSOCIATED FACTOR HOMOLOG 1A"/>
    <property type="match status" value="1"/>
</dbReference>
<dbReference type="InterPro" id="IPR055327">
    <property type="entry name" value="TRAF1A/B"/>
</dbReference>
<feature type="compositionally biased region" description="Basic and acidic residues" evidence="1">
    <location>
        <begin position="492"/>
        <end position="514"/>
    </location>
</feature>
<dbReference type="EMBL" id="LR743594">
    <property type="protein sequence ID" value="CAA2623284.1"/>
    <property type="molecule type" value="Genomic_DNA"/>
</dbReference>
<evidence type="ECO:0000259" key="2">
    <source>
        <dbReference type="PROSITE" id="PS50144"/>
    </source>
</evidence>
<feature type="region of interest" description="Disordered" evidence="1">
    <location>
        <begin position="1"/>
        <end position="53"/>
    </location>
</feature>
<feature type="region of interest" description="Disordered" evidence="1">
    <location>
        <begin position="466"/>
        <end position="527"/>
    </location>
</feature>
<feature type="region of interest" description="Disordered" evidence="1">
    <location>
        <begin position="731"/>
        <end position="791"/>
    </location>
</feature>
<gene>
    <name evidence="3" type="ORF">SI7747_07009222</name>
</gene>
<feature type="compositionally biased region" description="Low complexity" evidence="1">
    <location>
        <begin position="517"/>
        <end position="527"/>
    </location>
</feature>
<feature type="compositionally biased region" description="Polar residues" evidence="1">
    <location>
        <begin position="41"/>
        <end position="53"/>
    </location>
</feature>
<evidence type="ECO:0000313" key="4">
    <source>
        <dbReference type="Proteomes" id="UP001189122"/>
    </source>
</evidence>
<feature type="compositionally biased region" description="Polar residues" evidence="1">
    <location>
        <begin position="780"/>
        <end position="789"/>
    </location>
</feature>
<dbReference type="InterPro" id="IPR008974">
    <property type="entry name" value="TRAF-like"/>
</dbReference>